<keyword evidence="2" id="KW-1185">Reference proteome</keyword>
<accession>A0A0D5YS99</accession>
<dbReference type="AlphaFoldDB" id="A0A0D5YS99"/>
<proteinExistence type="predicted"/>
<dbReference type="InterPro" id="IPR036249">
    <property type="entry name" value="Thioredoxin-like_sf"/>
</dbReference>
<dbReference type="RefSeq" id="WP_045801459.1">
    <property type="nucleotide sequence ID" value="NZ_CP011071.1"/>
</dbReference>
<evidence type="ECO:0000313" key="1">
    <source>
        <dbReference type="EMBL" id="AKA34736.1"/>
    </source>
</evidence>
<dbReference type="SUPFAM" id="SSF52833">
    <property type="entry name" value="Thioredoxin-like"/>
    <property type="match status" value="1"/>
</dbReference>
<dbReference type="EMBL" id="CP011071">
    <property type="protein sequence ID" value="AKA34736.1"/>
    <property type="molecule type" value="Genomic_DNA"/>
</dbReference>
<dbReference type="KEGG" id="mlt:VC82_1091"/>
<dbReference type="PATRIC" id="fig|516051.4.peg.1128"/>
<dbReference type="Pfam" id="PF14595">
    <property type="entry name" value="Thioredoxin_9"/>
    <property type="match status" value="1"/>
</dbReference>
<dbReference type="OrthoDB" id="6120799at2"/>
<dbReference type="Proteomes" id="UP000032726">
    <property type="component" value="Chromosome"/>
</dbReference>
<organism evidence="1 2">
    <name type="scientific">Flagellimonas lutaonensis</name>
    <dbReference type="NCBI Taxonomy" id="516051"/>
    <lineage>
        <taxon>Bacteria</taxon>
        <taxon>Pseudomonadati</taxon>
        <taxon>Bacteroidota</taxon>
        <taxon>Flavobacteriia</taxon>
        <taxon>Flavobacteriales</taxon>
        <taxon>Flavobacteriaceae</taxon>
        <taxon>Flagellimonas</taxon>
    </lineage>
</organism>
<dbReference type="HOGENOM" id="CLU_114536_0_0_10"/>
<dbReference type="STRING" id="516051.VC82_1091"/>
<name>A0A0D5YS99_9FLAO</name>
<dbReference type="Gene3D" id="3.40.30.10">
    <property type="entry name" value="Glutaredoxin"/>
    <property type="match status" value="1"/>
</dbReference>
<protein>
    <submittedName>
        <fullName evidence="1">Thioredoxin</fullName>
    </submittedName>
</protein>
<evidence type="ECO:0000313" key="2">
    <source>
        <dbReference type="Proteomes" id="UP000032726"/>
    </source>
</evidence>
<reference evidence="1 2" key="1">
    <citation type="submission" date="2015-03" db="EMBL/GenBank/DDBJ databases">
        <title>Complete genome sequence of Muricauda lutaonensis CC-HSB-11T, isolated from a coastal hot spring.</title>
        <authorList>
            <person name="Kim K.M."/>
        </authorList>
    </citation>
    <scope>NUCLEOTIDE SEQUENCE [LARGE SCALE GENOMIC DNA]</scope>
    <source>
        <strain evidence="1 2">CC-HSB-11</strain>
    </source>
</reference>
<gene>
    <name evidence="1" type="ORF">VC82_1091</name>
</gene>
<sequence length="210" mass="23769">MSNTDTALIKTDFELVQDSLDMAVEYGTYRQAVSQLAANGATTGPQQTESLIEYTKLNDRRMSRWDKTFKLPAEAVETIKKLNRKVLWLVLTESWCGDAAHALPVMNKIAEQAPNLELKIILRDEHLELMERFLTSGTLSIPKLIAVDVEADKIVGTWGPRPTVATKMVEDYKATYGKLTPEFKQDLQLWYNKDKGQNILADLLRLLALE</sequence>